<dbReference type="Pfam" id="PF00072">
    <property type="entry name" value="Response_reg"/>
    <property type="match status" value="1"/>
</dbReference>
<dbReference type="GO" id="GO:0000156">
    <property type="term" value="F:phosphorelay response regulator activity"/>
    <property type="evidence" value="ECO:0007669"/>
    <property type="project" value="InterPro"/>
</dbReference>
<dbReference type="PANTHER" id="PTHR37299">
    <property type="entry name" value="TRANSCRIPTIONAL REGULATOR-RELATED"/>
    <property type="match status" value="1"/>
</dbReference>
<dbReference type="SMART" id="SM00850">
    <property type="entry name" value="LytTR"/>
    <property type="match status" value="1"/>
</dbReference>
<reference evidence="6 7" key="1">
    <citation type="journal article" date="2019" name="Front. Microbiol.">
        <title>Thermoanaerosceptrum fracticalcis gen. nov. sp. nov., a Novel Fumarate-Fermenting Microorganism From a Deep Fractured Carbonate Aquifer of the US Great Basin.</title>
        <authorList>
            <person name="Hamilton-Brehm S.D."/>
            <person name="Stewart L.E."/>
            <person name="Zavarin M."/>
            <person name="Caldwell M."/>
            <person name="Lawson P.A."/>
            <person name="Onstott T.C."/>
            <person name="Grzymski J."/>
            <person name="Neveux I."/>
            <person name="Lollar B.S."/>
            <person name="Russell C.E."/>
            <person name="Moser D.P."/>
        </authorList>
    </citation>
    <scope>NUCLEOTIDE SEQUENCE [LARGE SCALE GENOMIC DNA]</scope>
    <source>
        <strain evidence="6 7">DRI-13</strain>
    </source>
</reference>
<evidence type="ECO:0000313" key="7">
    <source>
        <dbReference type="Proteomes" id="UP000515847"/>
    </source>
</evidence>
<dbReference type="SUPFAM" id="SSF52172">
    <property type="entry name" value="CheY-like"/>
    <property type="match status" value="1"/>
</dbReference>
<dbReference type="InterPro" id="IPR046947">
    <property type="entry name" value="LytR-like"/>
</dbReference>
<dbReference type="Gene3D" id="3.40.50.2300">
    <property type="match status" value="1"/>
</dbReference>
<dbReference type="EMBL" id="CP045798">
    <property type="protein sequence ID" value="QNB47691.1"/>
    <property type="molecule type" value="Genomic_DNA"/>
</dbReference>
<dbReference type="InterPro" id="IPR007492">
    <property type="entry name" value="LytTR_DNA-bd_dom"/>
</dbReference>
<accession>A0A7G6E6I7</accession>
<evidence type="ECO:0000259" key="5">
    <source>
        <dbReference type="PROSITE" id="PS50930"/>
    </source>
</evidence>
<name>A0A7G6E6I7_THEFR</name>
<dbReference type="SMART" id="SM00448">
    <property type="entry name" value="REC"/>
    <property type="match status" value="1"/>
</dbReference>
<organism evidence="6 7">
    <name type="scientific">Thermanaerosceptrum fracticalcis</name>
    <dbReference type="NCBI Taxonomy" id="1712410"/>
    <lineage>
        <taxon>Bacteria</taxon>
        <taxon>Bacillati</taxon>
        <taxon>Bacillota</taxon>
        <taxon>Clostridia</taxon>
        <taxon>Eubacteriales</taxon>
        <taxon>Peptococcaceae</taxon>
        <taxon>Thermanaerosceptrum</taxon>
    </lineage>
</organism>
<dbReference type="PANTHER" id="PTHR37299:SF1">
    <property type="entry name" value="STAGE 0 SPORULATION PROTEIN A HOMOLOG"/>
    <property type="match status" value="1"/>
</dbReference>
<dbReference type="InterPro" id="IPR011006">
    <property type="entry name" value="CheY-like_superfamily"/>
</dbReference>
<protein>
    <recommendedName>
        <fullName evidence="1">Stage 0 sporulation protein A homolog</fullName>
    </recommendedName>
</protein>
<evidence type="ECO:0000313" key="6">
    <source>
        <dbReference type="EMBL" id="QNB47691.1"/>
    </source>
</evidence>
<dbReference type="PROSITE" id="PS50110">
    <property type="entry name" value="RESPONSE_REGULATORY"/>
    <property type="match status" value="1"/>
</dbReference>
<sequence length="263" mass="29396">MTLKALIVDDEYPARQELRFLLSQFNNIEVVGEAASASEALTLIKALDYQVLFLDINLPGKNGIELGAAIQALPKPPFVVYITAYDKYALEAFDVNAIDYILKPIDKRKIKRVIERVLKTCQESGGSSAPPGSGDSLLESPKTAAENAGEVKVNLLTAEKQGKTVLVDVNEIYYAFTEQDYVFIKTFGEKLFTRFTLKELEARLGSGGKFFRTHRCYIVNLLKVKEILPLFNGTFNLVLEDKDHSTVPVSRNQARKLRKVLGF</sequence>
<evidence type="ECO:0000256" key="2">
    <source>
        <dbReference type="ARBA" id="ARBA00024867"/>
    </source>
</evidence>
<feature type="modified residue" description="4-aspartylphosphate" evidence="3">
    <location>
        <position position="55"/>
    </location>
</feature>
<dbReference type="AlphaFoldDB" id="A0A7G6E6I7"/>
<evidence type="ECO:0000256" key="1">
    <source>
        <dbReference type="ARBA" id="ARBA00018672"/>
    </source>
</evidence>
<dbReference type="RefSeq" id="WP_034425821.1">
    <property type="nucleotide sequence ID" value="NZ_CP045798.1"/>
</dbReference>
<dbReference type="CDD" id="cd17532">
    <property type="entry name" value="REC_LytTR_AlgR-like"/>
    <property type="match status" value="1"/>
</dbReference>
<evidence type="ECO:0000256" key="3">
    <source>
        <dbReference type="PROSITE-ProRule" id="PRU00169"/>
    </source>
</evidence>
<dbReference type="InterPro" id="IPR001789">
    <property type="entry name" value="Sig_transdc_resp-reg_receiver"/>
</dbReference>
<feature type="domain" description="HTH LytTR-type" evidence="5">
    <location>
        <begin position="156"/>
        <end position="263"/>
    </location>
</feature>
<keyword evidence="3" id="KW-0597">Phosphoprotein</keyword>
<dbReference type="PROSITE" id="PS50930">
    <property type="entry name" value="HTH_LYTTR"/>
    <property type="match status" value="1"/>
</dbReference>
<dbReference type="Pfam" id="PF04397">
    <property type="entry name" value="LytTR"/>
    <property type="match status" value="1"/>
</dbReference>
<comment type="function">
    <text evidence="2">May play the central regulatory role in sporulation. It may be an element of the effector pathway responsible for the activation of sporulation genes in response to nutritional stress. Spo0A may act in concert with spo0H (a sigma factor) to control the expression of some genes that are critical to the sporulation process.</text>
</comment>
<evidence type="ECO:0000259" key="4">
    <source>
        <dbReference type="PROSITE" id="PS50110"/>
    </source>
</evidence>
<dbReference type="Proteomes" id="UP000515847">
    <property type="component" value="Chromosome"/>
</dbReference>
<gene>
    <name evidence="6" type="ORF">BR63_16295</name>
</gene>
<keyword evidence="7" id="KW-1185">Reference proteome</keyword>
<feature type="domain" description="Response regulatory" evidence="4">
    <location>
        <begin position="4"/>
        <end position="118"/>
    </location>
</feature>
<dbReference type="Gene3D" id="2.20.25.10">
    <property type="match status" value="1"/>
</dbReference>
<dbReference type="Gene3D" id="2.40.50.40">
    <property type="match status" value="1"/>
</dbReference>
<proteinExistence type="predicted"/>
<dbReference type="GO" id="GO:0003677">
    <property type="term" value="F:DNA binding"/>
    <property type="evidence" value="ECO:0007669"/>
    <property type="project" value="InterPro"/>
</dbReference>
<dbReference type="KEGG" id="tfr:BR63_16295"/>
<dbReference type="OrthoDB" id="9809318at2"/>